<dbReference type="Proteomes" id="UP000324497">
    <property type="component" value="Chromosome"/>
</dbReference>
<protein>
    <recommendedName>
        <fullName evidence="5">DUF4931 domain-containing protein</fullName>
    </recommendedName>
</protein>
<dbReference type="Gene3D" id="3.30.428.10">
    <property type="entry name" value="HIT-like"/>
    <property type="match status" value="1"/>
</dbReference>
<keyword evidence="4" id="KW-1185">Reference proteome</keyword>
<dbReference type="AlphaFoldDB" id="A0A3Q8CHJ6"/>
<dbReference type="InterPro" id="IPR012361">
    <property type="entry name" value="GalT_short"/>
</dbReference>
<gene>
    <name evidence="3" type="ORF">BSQ50_10490</name>
</gene>
<evidence type="ECO:0000313" key="3">
    <source>
        <dbReference type="EMBL" id="AUJ32927.1"/>
    </source>
</evidence>
<dbReference type="RefSeq" id="WP_148127160.1">
    <property type="nucleotide sequence ID" value="NZ_CP018180.1"/>
</dbReference>
<feature type="domain" description="DUF4931" evidence="1">
    <location>
        <begin position="8"/>
        <end position="130"/>
    </location>
</feature>
<dbReference type="SUPFAM" id="SSF54197">
    <property type="entry name" value="HIT-like"/>
    <property type="match status" value="1"/>
</dbReference>
<dbReference type="InterPro" id="IPR046322">
    <property type="entry name" value="DUF4931"/>
</dbReference>
<accession>A0A3Q8CHJ6</accession>
<reference evidence="3 4" key="1">
    <citation type="submission" date="2016-11" db="EMBL/GenBank/DDBJ databases">
        <title>Interaction between Lactobacillus species and yeast in water kefir.</title>
        <authorList>
            <person name="Behr J."/>
            <person name="Xu D."/>
            <person name="Vogel R.F."/>
        </authorList>
    </citation>
    <scope>NUCLEOTIDE SEQUENCE [LARGE SCALE GENOMIC DNA]</scope>
    <source>
        <strain evidence="3 4">TMW 1.1827</strain>
    </source>
</reference>
<organism evidence="3 4">
    <name type="scientific">Liquorilactobacillus nagelii</name>
    <dbReference type="NCBI Taxonomy" id="82688"/>
    <lineage>
        <taxon>Bacteria</taxon>
        <taxon>Bacillati</taxon>
        <taxon>Bacillota</taxon>
        <taxon>Bacilli</taxon>
        <taxon>Lactobacillales</taxon>
        <taxon>Lactobacillaceae</taxon>
        <taxon>Liquorilactobacillus</taxon>
    </lineage>
</organism>
<feature type="domain" description="DUF4931" evidence="2">
    <location>
        <begin position="135"/>
        <end position="237"/>
    </location>
</feature>
<evidence type="ECO:0008006" key="5">
    <source>
        <dbReference type="Google" id="ProtNLM"/>
    </source>
</evidence>
<name>A0A3Q8CHJ6_9LACO</name>
<dbReference type="InterPro" id="IPR049285">
    <property type="entry name" value="DUF4931_C"/>
</dbReference>
<evidence type="ECO:0000259" key="2">
    <source>
        <dbReference type="Pfam" id="PF20956"/>
    </source>
</evidence>
<dbReference type="EMBL" id="CP018180">
    <property type="protein sequence ID" value="AUJ32927.1"/>
    <property type="molecule type" value="Genomic_DNA"/>
</dbReference>
<dbReference type="InterPro" id="IPR036265">
    <property type="entry name" value="HIT-like_sf"/>
</dbReference>
<evidence type="ECO:0000259" key="1">
    <source>
        <dbReference type="Pfam" id="PF16285"/>
    </source>
</evidence>
<evidence type="ECO:0000313" key="4">
    <source>
        <dbReference type="Proteomes" id="UP000324497"/>
    </source>
</evidence>
<proteinExistence type="predicted"/>
<sequence>MNPNVIVFQPQIARQKPETIVHRDHSCPFCDVANLEKIIQQEADRIWLVNKYRTLAKTWQTVIIETAVHEGDISTYSHEQNRAILKFALNARQQTQASGKYRSTALYKNYGPLSGGSLSHPHLQIVGFEEADIYQQIKPENFQGMKVVADDRVELNLATEPIMGFVEFNLILRDINQIDEFADYLQLVIQYLLGDYFNGRCNSYNLFFYPAPQQQIIAKVVPSPYFVGYKASQVNDYQRLAEISQELATKAQQKLPQYK</sequence>
<dbReference type="PIRSF" id="PIRSF031505">
    <property type="entry name" value="GalT_short"/>
    <property type="match status" value="1"/>
</dbReference>
<dbReference type="KEGG" id="lng:BSQ50_10490"/>
<dbReference type="Pfam" id="PF16285">
    <property type="entry name" value="DUF4931_N"/>
    <property type="match status" value="1"/>
</dbReference>
<dbReference type="Pfam" id="PF20956">
    <property type="entry name" value="DUF4931_C"/>
    <property type="match status" value="1"/>
</dbReference>